<evidence type="ECO:0000313" key="4">
    <source>
        <dbReference type="Proteomes" id="UP000521943"/>
    </source>
</evidence>
<dbReference type="AlphaFoldDB" id="A0A8H6LVQ6"/>
<proteinExistence type="predicted"/>
<reference evidence="3 4" key="1">
    <citation type="submission" date="2020-07" db="EMBL/GenBank/DDBJ databases">
        <title>Comparative genomics of pyrophilous fungi reveals a link between fire events and developmental genes.</title>
        <authorList>
            <consortium name="DOE Joint Genome Institute"/>
            <person name="Steindorff A.S."/>
            <person name="Carver A."/>
            <person name="Calhoun S."/>
            <person name="Stillman K."/>
            <person name="Liu H."/>
            <person name="Lipzen A."/>
            <person name="Pangilinan J."/>
            <person name="Labutti K."/>
            <person name="Bruns T.D."/>
            <person name="Grigoriev I.V."/>
        </authorList>
    </citation>
    <scope>NUCLEOTIDE SEQUENCE [LARGE SCALE GENOMIC DNA]</scope>
    <source>
        <strain evidence="3 4">CBS 144469</strain>
    </source>
</reference>
<protein>
    <submittedName>
        <fullName evidence="3">Uncharacterized protein</fullName>
    </submittedName>
</protein>
<feature type="region of interest" description="Disordered" evidence="2">
    <location>
        <begin position="105"/>
        <end position="148"/>
    </location>
</feature>
<feature type="compositionally biased region" description="Basic residues" evidence="2">
    <location>
        <begin position="18"/>
        <end position="30"/>
    </location>
</feature>
<evidence type="ECO:0000256" key="2">
    <source>
        <dbReference type="SAM" id="MobiDB-lite"/>
    </source>
</evidence>
<dbReference type="EMBL" id="JACGCI010000181">
    <property type="protein sequence ID" value="KAF6742532.1"/>
    <property type="molecule type" value="Genomic_DNA"/>
</dbReference>
<dbReference type="OrthoDB" id="3060861at2759"/>
<evidence type="ECO:0000256" key="1">
    <source>
        <dbReference type="SAM" id="Coils"/>
    </source>
</evidence>
<sequence length="315" mass="34944">MAGSPRKKTTKSLSPTKSRQRAPQRCRKCPGRPLRSECAHSRAGREKLALDDRHDTEESEEPQNAIPAPPPYEAPQPDPDTDHIMANDSDGAQVEIPIDPVLLAESFSTPEPPENPSTPSTPVPSQASSVSSSPQVPSRRTRRARASNVNPLYDVVRGVGRGSEELRMARVRPIKAPIRNQKAAVKYYDYAVKDLMCRAESIANATGCWLYVAMQHPSSRTPFTHYASRKLRREAEADLGSIHSDMNRMMSQLKRADREQFLDFVRSQERAQESVREANARAEQAASEAERLKGELAAREALLNVIINAARQSTA</sequence>
<keyword evidence="1" id="KW-0175">Coiled coil</keyword>
<dbReference type="Proteomes" id="UP000521943">
    <property type="component" value="Unassembled WGS sequence"/>
</dbReference>
<feature type="compositionally biased region" description="Pro residues" evidence="2">
    <location>
        <begin position="67"/>
        <end position="78"/>
    </location>
</feature>
<organism evidence="3 4">
    <name type="scientific">Ephemerocybe angulata</name>
    <dbReference type="NCBI Taxonomy" id="980116"/>
    <lineage>
        <taxon>Eukaryota</taxon>
        <taxon>Fungi</taxon>
        <taxon>Dikarya</taxon>
        <taxon>Basidiomycota</taxon>
        <taxon>Agaricomycotina</taxon>
        <taxon>Agaricomycetes</taxon>
        <taxon>Agaricomycetidae</taxon>
        <taxon>Agaricales</taxon>
        <taxon>Agaricineae</taxon>
        <taxon>Psathyrellaceae</taxon>
        <taxon>Ephemerocybe</taxon>
    </lineage>
</organism>
<keyword evidence="4" id="KW-1185">Reference proteome</keyword>
<feature type="compositionally biased region" description="Basic residues" evidence="2">
    <location>
        <begin position="1"/>
        <end position="10"/>
    </location>
</feature>
<feature type="compositionally biased region" description="Pro residues" evidence="2">
    <location>
        <begin position="110"/>
        <end position="122"/>
    </location>
</feature>
<gene>
    <name evidence="3" type="ORF">DFP72DRAFT_1081836</name>
</gene>
<comment type="caution">
    <text evidence="3">The sequence shown here is derived from an EMBL/GenBank/DDBJ whole genome shotgun (WGS) entry which is preliminary data.</text>
</comment>
<feature type="coiled-coil region" evidence="1">
    <location>
        <begin position="265"/>
        <end position="302"/>
    </location>
</feature>
<feature type="region of interest" description="Disordered" evidence="2">
    <location>
        <begin position="1"/>
        <end position="88"/>
    </location>
</feature>
<accession>A0A8H6LVQ6</accession>
<name>A0A8H6LVQ6_9AGAR</name>
<evidence type="ECO:0000313" key="3">
    <source>
        <dbReference type="EMBL" id="KAF6742532.1"/>
    </source>
</evidence>
<feature type="compositionally biased region" description="Low complexity" evidence="2">
    <location>
        <begin position="123"/>
        <end position="138"/>
    </location>
</feature>
<feature type="compositionally biased region" description="Basic and acidic residues" evidence="2">
    <location>
        <begin position="34"/>
        <end position="56"/>
    </location>
</feature>